<dbReference type="SUPFAM" id="SSF56925">
    <property type="entry name" value="OMPA-like"/>
    <property type="match status" value="1"/>
</dbReference>
<dbReference type="KEGG" id="mhey:H2LOC_015320"/>
<dbReference type="OrthoDB" id="8445385at2"/>
<keyword evidence="2 6" id="KW-0732">Signal</keyword>
<gene>
    <name evidence="8" type="ORF">H2LOC_015320</name>
</gene>
<dbReference type="InterPro" id="IPR011250">
    <property type="entry name" value="OMP/PagP_B-barrel"/>
</dbReference>
<feature type="domain" description="Outer membrane protein beta-barrel" evidence="7">
    <location>
        <begin position="11"/>
        <end position="294"/>
    </location>
</feature>
<dbReference type="PANTHER" id="PTHR34001">
    <property type="entry name" value="BLL7405 PROTEIN"/>
    <property type="match status" value="1"/>
</dbReference>
<keyword evidence="9" id="KW-1185">Reference proteome</keyword>
<protein>
    <submittedName>
        <fullName evidence="8">Outer membrane beta-barrel protein</fullName>
    </submittedName>
</protein>
<evidence type="ECO:0000256" key="3">
    <source>
        <dbReference type="ARBA" id="ARBA00023136"/>
    </source>
</evidence>
<comment type="subcellular location">
    <subcellularLocation>
        <location evidence="1">Cell outer membrane</location>
    </subcellularLocation>
</comment>
<evidence type="ECO:0000256" key="4">
    <source>
        <dbReference type="ARBA" id="ARBA00023237"/>
    </source>
</evidence>
<evidence type="ECO:0000256" key="5">
    <source>
        <dbReference type="ARBA" id="ARBA00038306"/>
    </source>
</evidence>
<evidence type="ECO:0000313" key="8">
    <source>
        <dbReference type="EMBL" id="QGM46952.1"/>
    </source>
</evidence>
<dbReference type="PANTHER" id="PTHR34001:SF3">
    <property type="entry name" value="BLL7405 PROTEIN"/>
    <property type="match status" value="1"/>
</dbReference>
<accession>A0A6B8KH50</accession>
<dbReference type="InterPro" id="IPR051692">
    <property type="entry name" value="OMP-like"/>
</dbReference>
<evidence type="ECO:0000256" key="6">
    <source>
        <dbReference type="SAM" id="SignalP"/>
    </source>
</evidence>
<dbReference type="InterPro" id="IPR027385">
    <property type="entry name" value="Beta-barrel_OMP"/>
</dbReference>
<evidence type="ECO:0000259" key="7">
    <source>
        <dbReference type="Pfam" id="PF13505"/>
    </source>
</evidence>
<evidence type="ECO:0000256" key="2">
    <source>
        <dbReference type="ARBA" id="ARBA00022729"/>
    </source>
</evidence>
<feature type="signal peptide" evidence="6">
    <location>
        <begin position="1"/>
        <end position="19"/>
    </location>
</feature>
<sequence length="295" mass="30341">MNRQIIAVAIFALTGGAAAAETVVSPAPRPMWTGFYLGLNLGGGFNASTNAATTGYSIYDWAAGVYELPFGWTAGYRTGNASVGQAGVVGGGQVGFNYQIGPNLVVGVETDFQGAGISGGGSSYALAGGAGATPDPAHNFLHLQSGIVNVSAGTGWIGTVRGRVGFLATPSVLLFATGGFAYGNTYANVATSGYHWHPGHEIAHPENPVTPTWSALDATSVGWTVGGGGEWMFLEHWSAKIEALYYDLGSQSVYGQFSPLINPAAPNSIAIINGATTTLGFRGVIARVGVNYHFN</sequence>
<organism evidence="8 9">
    <name type="scientific">Methylocystis heyeri</name>
    <dbReference type="NCBI Taxonomy" id="391905"/>
    <lineage>
        <taxon>Bacteria</taxon>
        <taxon>Pseudomonadati</taxon>
        <taxon>Pseudomonadota</taxon>
        <taxon>Alphaproteobacteria</taxon>
        <taxon>Hyphomicrobiales</taxon>
        <taxon>Methylocystaceae</taxon>
        <taxon>Methylocystis</taxon>
    </lineage>
</organism>
<keyword evidence="3" id="KW-0472">Membrane</keyword>
<dbReference type="Proteomes" id="UP000309061">
    <property type="component" value="Chromosome"/>
</dbReference>
<name>A0A6B8KH50_9HYPH</name>
<keyword evidence="4" id="KW-0998">Cell outer membrane</keyword>
<dbReference type="Pfam" id="PF13505">
    <property type="entry name" value="OMP_b-brl"/>
    <property type="match status" value="1"/>
</dbReference>
<dbReference type="EMBL" id="CP046052">
    <property type="protein sequence ID" value="QGM46952.1"/>
    <property type="molecule type" value="Genomic_DNA"/>
</dbReference>
<dbReference type="Gene3D" id="2.40.160.20">
    <property type="match status" value="1"/>
</dbReference>
<feature type="chain" id="PRO_5025415830" evidence="6">
    <location>
        <begin position="20"/>
        <end position="295"/>
    </location>
</feature>
<dbReference type="AlphaFoldDB" id="A0A6B8KH50"/>
<evidence type="ECO:0000256" key="1">
    <source>
        <dbReference type="ARBA" id="ARBA00004442"/>
    </source>
</evidence>
<dbReference type="RefSeq" id="WP_136497839.1">
    <property type="nucleotide sequence ID" value="NZ_CP046052.1"/>
</dbReference>
<comment type="similarity">
    <text evidence="5">Belongs to the Omp25/RopB family.</text>
</comment>
<evidence type="ECO:0000313" key="9">
    <source>
        <dbReference type="Proteomes" id="UP000309061"/>
    </source>
</evidence>
<reference evidence="8 9" key="1">
    <citation type="submission" date="2019-11" db="EMBL/GenBank/DDBJ databases">
        <title>The genome sequence of Methylocystis heyeri.</title>
        <authorList>
            <person name="Oshkin I.Y."/>
            <person name="Miroshnikov K."/>
            <person name="Dedysh S.N."/>
        </authorList>
    </citation>
    <scope>NUCLEOTIDE SEQUENCE [LARGE SCALE GENOMIC DNA]</scope>
    <source>
        <strain evidence="8 9">H2</strain>
    </source>
</reference>
<proteinExistence type="inferred from homology"/>